<evidence type="ECO:0000313" key="7">
    <source>
        <dbReference type="EMBL" id="HIR46555.1"/>
    </source>
</evidence>
<comment type="subcellular location">
    <subcellularLocation>
        <location evidence="6">Cytoplasm</location>
    </subcellularLocation>
</comment>
<feature type="binding site" evidence="6">
    <location>
        <begin position="182"/>
        <end position="187"/>
    </location>
    <ligand>
        <name>NAD(+)</name>
        <dbReference type="ChEBI" id="CHEBI:57540"/>
    </ligand>
</feature>
<dbReference type="InterPro" id="IPR017438">
    <property type="entry name" value="ATP-NAD_kinase_N"/>
</dbReference>
<gene>
    <name evidence="6" type="primary">nadK</name>
    <name evidence="7" type="ORF">IAB89_02690</name>
</gene>
<dbReference type="GO" id="GO:0005737">
    <property type="term" value="C:cytoplasm"/>
    <property type="evidence" value="ECO:0007669"/>
    <property type="project" value="UniProtKB-SubCell"/>
</dbReference>
<dbReference type="InterPro" id="IPR016064">
    <property type="entry name" value="NAD/diacylglycerol_kinase_sf"/>
</dbReference>
<evidence type="ECO:0000256" key="5">
    <source>
        <dbReference type="ARBA" id="ARBA00047925"/>
    </source>
</evidence>
<feature type="binding site" evidence="6">
    <location>
        <begin position="69"/>
        <end position="70"/>
    </location>
    <ligand>
        <name>NAD(+)</name>
        <dbReference type="ChEBI" id="CHEBI:57540"/>
    </ligand>
</feature>
<reference evidence="7" key="1">
    <citation type="submission" date="2020-10" db="EMBL/GenBank/DDBJ databases">
        <authorList>
            <person name="Gilroy R."/>
        </authorList>
    </citation>
    <scope>NUCLEOTIDE SEQUENCE</scope>
    <source>
        <strain evidence="7">ChiSxjej1B13-7958</strain>
    </source>
</reference>
<dbReference type="GO" id="GO:0051287">
    <property type="term" value="F:NAD binding"/>
    <property type="evidence" value="ECO:0007669"/>
    <property type="project" value="UniProtKB-ARBA"/>
</dbReference>
<feature type="binding site" evidence="6">
    <location>
        <begin position="141"/>
        <end position="142"/>
    </location>
    <ligand>
        <name>NAD(+)</name>
        <dbReference type="ChEBI" id="CHEBI:57540"/>
    </ligand>
</feature>
<dbReference type="GO" id="GO:0003951">
    <property type="term" value="F:NAD+ kinase activity"/>
    <property type="evidence" value="ECO:0007669"/>
    <property type="project" value="UniProtKB-UniRule"/>
</dbReference>
<dbReference type="AlphaFoldDB" id="A0A9D1AN62"/>
<feature type="active site" description="Proton acceptor" evidence="6">
    <location>
        <position position="69"/>
    </location>
</feature>
<evidence type="ECO:0000313" key="8">
    <source>
        <dbReference type="Proteomes" id="UP000824242"/>
    </source>
</evidence>
<feature type="binding site" evidence="6">
    <location>
        <position position="74"/>
    </location>
    <ligand>
        <name>NAD(+)</name>
        <dbReference type="ChEBI" id="CHEBI:57540"/>
    </ligand>
</feature>
<dbReference type="EMBL" id="DVGZ01000028">
    <property type="protein sequence ID" value="HIR46555.1"/>
    <property type="molecule type" value="Genomic_DNA"/>
</dbReference>
<reference evidence="7" key="2">
    <citation type="journal article" date="2021" name="PeerJ">
        <title>Extensive microbial diversity within the chicken gut microbiome revealed by metagenomics and culture.</title>
        <authorList>
            <person name="Gilroy R."/>
            <person name="Ravi A."/>
            <person name="Getino M."/>
            <person name="Pursley I."/>
            <person name="Horton D.L."/>
            <person name="Alikhan N.F."/>
            <person name="Baker D."/>
            <person name="Gharbi K."/>
            <person name="Hall N."/>
            <person name="Watson M."/>
            <person name="Adriaenssens E.M."/>
            <person name="Foster-Nyarko E."/>
            <person name="Jarju S."/>
            <person name="Secka A."/>
            <person name="Antonio M."/>
            <person name="Oren A."/>
            <person name="Chaudhuri R.R."/>
            <person name="La Ragione R."/>
            <person name="Hildebrand F."/>
            <person name="Pallen M.J."/>
        </authorList>
    </citation>
    <scope>NUCLEOTIDE SEQUENCE</scope>
    <source>
        <strain evidence="7">ChiSxjej1B13-7958</strain>
    </source>
</reference>
<proteinExistence type="inferred from homology"/>
<dbReference type="Pfam" id="PF01513">
    <property type="entry name" value="NAD_kinase"/>
    <property type="match status" value="1"/>
</dbReference>
<keyword evidence="6" id="KW-0067">ATP-binding</keyword>
<sequence length="286" mass="31020">MKAFLIPNLTKKDALFHTGRVAHRLAGLGVACVAQEQFRRVFQELPVSFCKEPEEALSLCDLVIAVGGDGTIIHAAKEAAAFGKPVLGVNVGRLGFVAGLEPDELDRLELLIAGDYLVDERMMLEVTLRREGREFVYYALNDAVLARGALSRILDFRVLLNQSNVGAYRADGLIVATPTGSTAYSLSAGGPVIDPALRCLLLSPICPHSLFTRPVVFGEESVLQIQAGSSEEGVNSYLTVDGQISIALKNEEPVFCRAASQTAKLLKLKNTNFYEVVNDKLAERRS</sequence>
<name>A0A9D1AN62_9FIRM</name>
<comment type="similarity">
    <text evidence="6">Belongs to the NAD kinase family.</text>
</comment>
<dbReference type="InterPro" id="IPR017437">
    <property type="entry name" value="ATP-NAD_kinase_PpnK-typ_C"/>
</dbReference>
<keyword evidence="6" id="KW-0963">Cytoplasm</keyword>
<feature type="binding site" evidence="6">
    <location>
        <position position="169"/>
    </location>
    <ligand>
        <name>NAD(+)</name>
        <dbReference type="ChEBI" id="CHEBI:57540"/>
    </ligand>
</feature>
<dbReference type="InterPro" id="IPR002504">
    <property type="entry name" value="NADK"/>
</dbReference>
<evidence type="ECO:0000256" key="1">
    <source>
        <dbReference type="ARBA" id="ARBA00022679"/>
    </source>
</evidence>
<protein>
    <recommendedName>
        <fullName evidence="6">NAD kinase</fullName>
        <ecNumber evidence="6">2.7.1.23</ecNumber>
    </recommendedName>
    <alternativeName>
        <fullName evidence="6">ATP-dependent NAD kinase</fullName>
    </alternativeName>
</protein>
<organism evidence="7 8">
    <name type="scientific">Candidatus Caccousia avicola</name>
    <dbReference type="NCBI Taxonomy" id="2840721"/>
    <lineage>
        <taxon>Bacteria</taxon>
        <taxon>Bacillati</taxon>
        <taxon>Bacillota</taxon>
        <taxon>Clostridia</taxon>
        <taxon>Eubacteriales</taxon>
        <taxon>Oscillospiraceae</taxon>
        <taxon>Oscillospiraceae incertae sedis</taxon>
        <taxon>Candidatus Caccousia</taxon>
    </lineage>
</organism>
<keyword evidence="4 6" id="KW-0520">NAD</keyword>
<dbReference type="PANTHER" id="PTHR20275">
    <property type="entry name" value="NAD KINASE"/>
    <property type="match status" value="1"/>
</dbReference>
<evidence type="ECO:0000256" key="4">
    <source>
        <dbReference type="ARBA" id="ARBA00023027"/>
    </source>
</evidence>
<feature type="binding site" evidence="6">
    <location>
        <position position="243"/>
    </location>
    <ligand>
        <name>NAD(+)</name>
        <dbReference type="ChEBI" id="CHEBI:57540"/>
    </ligand>
</feature>
<comment type="function">
    <text evidence="6">Involved in the regulation of the intracellular balance of NAD and NADP, and is a key enzyme in the biosynthesis of NADP. Catalyzes specifically the phosphorylation on 2'-hydroxyl of the adenosine moiety of NAD to yield NADP.</text>
</comment>
<keyword evidence="2 6" id="KW-0418">Kinase</keyword>
<comment type="catalytic activity">
    <reaction evidence="5 6">
        <text>NAD(+) + ATP = ADP + NADP(+) + H(+)</text>
        <dbReference type="Rhea" id="RHEA:18629"/>
        <dbReference type="ChEBI" id="CHEBI:15378"/>
        <dbReference type="ChEBI" id="CHEBI:30616"/>
        <dbReference type="ChEBI" id="CHEBI:57540"/>
        <dbReference type="ChEBI" id="CHEBI:58349"/>
        <dbReference type="ChEBI" id="CHEBI:456216"/>
        <dbReference type="EC" id="2.7.1.23"/>
    </reaction>
</comment>
<comment type="caution">
    <text evidence="7">The sequence shown here is derived from an EMBL/GenBank/DDBJ whole genome shotgun (WGS) entry which is preliminary data.</text>
</comment>
<dbReference type="Gene3D" id="3.40.50.10330">
    <property type="entry name" value="Probable inorganic polyphosphate/atp-NAD kinase, domain 1"/>
    <property type="match status" value="1"/>
</dbReference>
<dbReference type="GO" id="GO:0019674">
    <property type="term" value="P:NAD+ metabolic process"/>
    <property type="evidence" value="ECO:0007669"/>
    <property type="project" value="InterPro"/>
</dbReference>
<dbReference type="Pfam" id="PF20143">
    <property type="entry name" value="NAD_kinase_C"/>
    <property type="match status" value="1"/>
</dbReference>
<dbReference type="GO" id="GO:0006741">
    <property type="term" value="P:NADP+ biosynthetic process"/>
    <property type="evidence" value="ECO:0007669"/>
    <property type="project" value="UniProtKB-UniRule"/>
</dbReference>
<evidence type="ECO:0000256" key="2">
    <source>
        <dbReference type="ARBA" id="ARBA00022777"/>
    </source>
</evidence>
<dbReference type="GO" id="GO:0046872">
    <property type="term" value="F:metal ion binding"/>
    <property type="evidence" value="ECO:0007669"/>
    <property type="project" value="UniProtKB-UniRule"/>
</dbReference>
<dbReference type="PANTHER" id="PTHR20275:SF0">
    <property type="entry name" value="NAD KINASE"/>
    <property type="match status" value="1"/>
</dbReference>
<dbReference type="GO" id="GO:0005524">
    <property type="term" value="F:ATP binding"/>
    <property type="evidence" value="ECO:0007669"/>
    <property type="project" value="UniProtKB-KW"/>
</dbReference>
<keyword evidence="6" id="KW-0547">Nucleotide-binding</keyword>
<keyword evidence="3 6" id="KW-0521">NADP</keyword>
<dbReference type="Gene3D" id="2.60.200.30">
    <property type="entry name" value="Probable inorganic polyphosphate/atp-NAD kinase, domain 2"/>
    <property type="match status" value="1"/>
</dbReference>
<dbReference type="Proteomes" id="UP000824242">
    <property type="component" value="Unassembled WGS sequence"/>
</dbReference>
<comment type="cofactor">
    <cofactor evidence="6">
        <name>a divalent metal cation</name>
        <dbReference type="ChEBI" id="CHEBI:60240"/>
    </cofactor>
</comment>
<comment type="caution">
    <text evidence="6">Lacks conserved residue(s) required for the propagation of feature annotation.</text>
</comment>
<keyword evidence="1 6" id="KW-0808">Transferase</keyword>
<evidence type="ECO:0000256" key="3">
    <source>
        <dbReference type="ARBA" id="ARBA00022857"/>
    </source>
</evidence>
<evidence type="ECO:0000256" key="6">
    <source>
        <dbReference type="HAMAP-Rule" id="MF_00361"/>
    </source>
</evidence>
<dbReference type="SUPFAM" id="SSF111331">
    <property type="entry name" value="NAD kinase/diacylglycerol kinase-like"/>
    <property type="match status" value="1"/>
</dbReference>
<feature type="binding site" evidence="6">
    <location>
        <position position="171"/>
    </location>
    <ligand>
        <name>NAD(+)</name>
        <dbReference type="ChEBI" id="CHEBI:57540"/>
    </ligand>
</feature>
<dbReference type="HAMAP" id="MF_00361">
    <property type="entry name" value="NAD_kinase"/>
    <property type="match status" value="1"/>
</dbReference>
<feature type="binding site" evidence="6">
    <location>
        <position position="152"/>
    </location>
    <ligand>
        <name>NAD(+)</name>
        <dbReference type="ChEBI" id="CHEBI:57540"/>
    </ligand>
</feature>
<accession>A0A9D1AN62</accession>
<dbReference type="EC" id="2.7.1.23" evidence="6"/>